<dbReference type="PANTHER" id="PTHR30304:SF0">
    <property type="entry name" value="D-TAGATOSE-1,6-BISPHOSPHATE ALDOLASE SUBUNIT GATY-RELATED"/>
    <property type="match status" value="1"/>
</dbReference>
<feature type="binding site" evidence="2">
    <location>
        <position position="81"/>
    </location>
    <ligand>
        <name>Zn(2+)</name>
        <dbReference type="ChEBI" id="CHEBI:29105"/>
        <label>1</label>
        <note>catalytic</note>
    </ligand>
</feature>
<dbReference type="SUPFAM" id="SSF51569">
    <property type="entry name" value="Aldolase"/>
    <property type="match status" value="1"/>
</dbReference>
<evidence type="ECO:0000313" key="3">
    <source>
        <dbReference type="EMBL" id="MCA9389980.1"/>
    </source>
</evidence>
<reference evidence="3" key="2">
    <citation type="journal article" date="2021" name="Microbiome">
        <title>Successional dynamics and alternative stable states in a saline activated sludge microbial community over 9 years.</title>
        <authorList>
            <person name="Wang Y."/>
            <person name="Ye J."/>
            <person name="Ju F."/>
            <person name="Liu L."/>
            <person name="Boyd J.A."/>
            <person name="Deng Y."/>
            <person name="Parks D.H."/>
            <person name="Jiang X."/>
            <person name="Yin X."/>
            <person name="Woodcroft B.J."/>
            <person name="Tyson G.W."/>
            <person name="Hugenholtz P."/>
            <person name="Polz M.F."/>
            <person name="Zhang T."/>
        </authorList>
    </citation>
    <scope>NUCLEOTIDE SEQUENCE</scope>
    <source>
        <strain evidence="3">HKST-UBA01</strain>
    </source>
</reference>
<dbReference type="Proteomes" id="UP000701698">
    <property type="component" value="Unassembled WGS sequence"/>
</dbReference>
<organism evidence="3 4">
    <name type="scientific">candidate division WWE3 bacterium</name>
    <dbReference type="NCBI Taxonomy" id="2053526"/>
    <lineage>
        <taxon>Bacteria</taxon>
        <taxon>Katanobacteria</taxon>
    </lineage>
</organism>
<keyword evidence="2" id="KW-0862">Zinc</keyword>
<comment type="caution">
    <text evidence="3">The sequence shown here is derived from an EMBL/GenBank/DDBJ whole genome shotgun (WGS) entry which is preliminary data.</text>
</comment>
<dbReference type="Gene3D" id="3.20.20.70">
    <property type="entry name" value="Aldolase class I"/>
    <property type="match status" value="1"/>
</dbReference>
<dbReference type="PIRSF" id="PIRSF001359">
    <property type="entry name" value="F_bP_aldolase_II"/>
    <property type="match status" value="1"/>
</dbReference>
<dbReference type="InterPro" id="IPR000771">
    <property type="entry name" value="FBA_II"/>
</dbReference>
<feature type="binding site" evidence="2">
    <location>
        <position position="132"/>
    </location>
    <ligand>
        <name>Zn(2+)</name>
        <dbReference type="ChEBI" id="CHEBI:29105"/>
        <label>2</label>
    </ligand>
</feature>
<dbReference type="GO" id="GO:0005975">
    <property type="term" value="P:carbohydrate metabolic process"/>
    <property type="evidence" value="ECO:0007669"/>
    <property type="project" value="InterPro"/>
</dbReference>
<dbReference type="CDD" id="cd00947">
    <property type="entry name" value="TBP_aldolase_IIB"/>
    <property type="match status" value="1"/>
</dbReference>
<feature type="binding site" evidence="2">
    <location>
        <position position="102"/>
    </location>
    <ligand>
        <name>Zn(2+)</name>
        <dbReference type="ChEBI" id="CHEBI:29105"/>
        <label>2</label>
    </ligand>
</feature>
<feature type="binding site" evidence="2">
    <location>
        <position position="211"/>
    </location>
    <ligand>
        <name>Zn(2+)</name>
        <dbReference type="ChEBI" id="CHEBI:29105"/>
        <label>1</label>
        <note>catalytic</note>
    </ligand>
</feature>
<proteinExistence type="predicted"/>
<gene>
    <name evidence="3" type="ORF">KC571_01135</name>
</gene>
<name>A0A955RQ08_UNCKA</name>
<dbReference type="GO" id="GO:0016832">
    <property type="term" value="F:aldehyde-lyase activity"/>
    <property type="evidence" value="ECO:0007669"/>
    <property type="project" value="InterPro"/>
</dbReference>
<dbReference type="AlphaFoldDB" id="A0A955RQ08"/>
<reference evidence="3" key="1">
    <citation type="submission" date="2020-04" db="EMBL/GenBank/DDBJ databases">
        <authorList>
            <person name="Zhang T."/>
        </authorList>
    </citation>
    <scope>NUCLEOTIDE SEQUENCE</scope>
    <source>
        <strain evidence="3">HKST-UBA01</strain>
    </source>
</reference>
<protein>
    <submittedName>
        <fullName evidence="3">Class II fructose-bisphosphate aldolase</fullName>
    </submittedName>
</protein>
<evidence type="ECO:0000256" key="1">
    <source>
        <dbReference type="PIRSR" id="PIRSR001359-1"/>
    </source>
</evidence>
<dbReference type="PANTHER" id="PTHR30304">
    <property type="entry name" value="D-TAGATOSE-1,6-BISPHOSPHATE ALDOLASE"/>
    <property type="match status" value="1"/>
</dbReference>
<feature type="active site" description="Proton donor" evidence="1">
    <location>
        <position position="80"/>
    </location>
</feature>
<dbReference type="NCBIfam" id="TIGR00167">
    <property type="entry name" value="cbbA"/>
    <property type="match status" value="1"/>
</dbReference>
<dbReference type="InterPro" id="IPR050246">
    <property type="entry name" value="Class_II_FBP_aldolase"/>
</dbReference>
<dbReference type="GO" id="GO:0008270">
    <property type="term" value="F:zinc ion binding"/>
    <property type="evidence" value="ECO:0007669"/>
    <property type="project" value="InterPro"/>
</dbReference>
<evidence type="ECO:0000256" key="2">
    <source>
        <dbReference type="PIRSR" id="PIRSR001359-3"/>
    </source>
</evidence>
<dbReference type="InterPro" id="IPR013785">
    <property type="entry name" value="Aldolase_TIM"/>
</dbReference>
<sequence length="289" mass="32209">MNSIKDWLTFAQEERFAIGAFNVANLETLKAVVNAADKLSAPVIIEASPGESTFVGIRQLRYLINAYHEETGLPIFLNLDHSHDVEVTKESIAVGFDLIHFDGSEFDLEENKSALSELVPLAHAHDLVFEGEMDHIQGSSADHRQESLAEMVDTSKYTNPEKAAEFVEETGIDIFAAFFGNVHGVYDEAPKLDFDRLREIREHVSCFLSMHGGSGIADQDVRTAIQVGKISKVNVNSEMRIAFRETLEHELNNTDEIAMYKIMPPVIDAVQKVVEQKIMIFGSEGKAKK</sequence>
<dbReference type="EMBL" id="JAGQKX010000017">
    <property type="protein sequence ID" value="MCA9389980.1"/>
    <property type="molecule type" value="Genomic_DNA"/>
</dbReference>
<comment type="cofactor">
    <cofactor evidence="2">
        <name>Zn(2+)</name>
        <dbReference type="ChEBI" id="CHEBI:29105"/>
    </cofactor>
    <text evidence="2">Binds 2 Zn(2+) ions per subunit. One is catalytic and the other provides a structural contribution.</text>
</comment>
<evidence type="ECO:0000313" key="4">
    <source>
        <dbReference type="Proteomes" id="UP000701698"/>
    </source>
</evidence>
<feature type="binding site" evidence="2">
    <location>
        <position position="183"/>
    </location>
    <ligand>
        <name>Zn(2+)</name>
        <dbReference type="ChEBI" id="CHEBI:29105"/>
        <label>1</label>
        <note>catalytic</note>
    </ligand>
</feature>
<dbReference type="Pfam" id="PF01116">
    <property type="entry name" value="F_bP_aldolase"/>
    <property type="match status" value="1"/>
</dbReference>
<keyword evidence="2" id="KW-0479">Metal-binding</keyword>
<accession>A0A955RQ08</accession>